<evidence type="ECO:0008006" key="3">
    <source>
        <dbReference type="Google" id="ProtNLM"/>
    </source>
</evidence>
<sequence length="104" mass="11224">MPPHVDGQNGACGNFNNDPTDDTNELIEATAGRVSMDEMIFHHMTPPQAVPHVPCPEHKKAAAREICRREQPGAQEMLLAGCIQDVCVGGRRYAAQDGIAESEA</sequence>
<reference evidence="2" key="1">
    <citation type="submission" date="2021-01" db="EMBL/GenBank/DDBJ databases">
        <authorList>
            <person name="Corre E."/>
            <person name="Pelletier E."/>
            <person name="Niang G."/>
            <person name="Scheremetjew M."/>
            <person name="Finn R."/>
            <person name="Kale V."/>
            <person name="Holt S."/>
            <person name="Cochrane G."/>
            <person name="Meng A."/>
            <person name="Brown T."/>
            <person name="Cohen L."/>
        </authorList>
    </citation>
    <scope>NUCLEOTIDE SEQUENCE</scope>
    <source>
        <strain evidence="2">RCC3387</strain>
    </source>
</reference>
<dbReference type="EMBL" id="HBGW01056466">
    <property type="protein sequence ID" value="CAD9595044.1"/>
    <property type="molecule type" value="Transcribed_RNA"/>
</dbReference>
<protein>
    <recommendedName>
        <fullName evidence="3">VWFD domain-containing protein</fullName>
    </recommendedName>
</protein>
<proteinExistence type="predicted"/>
<organism evidence="2">
    <name type="scientific">Zooxanthella nutricula</name>
    <dbReference type="NCBI Taxonomy" id="1333877"/>
    <lineage>
        <taxon>Eukaryota</taxon>
        <taxon>Sar</taxon>
        <taxon>Alveolata</taxon>
        <taxon>Dinophyceae</taxon>
        <taxon>Peridiniales</taxon>
        <taxon>Peridiniales incertae sedis</taxon>
        <taxon>Zooxanthella</taxon>
    </lineage>
</organism>
<accession>A0A7S2L3U6</accession>
<evidence type="ECO:0000313" key="2">
    <source>
        <dbReference type="EMBL" id="CAD9595044.1"/>
    </source>
</evidence>
<dbReference type="AlphaFoldDB" id="A0A7S2L3U6"/>
<evidence type="ECO:0000256" key="1">
    <source>
        <dbReference type="SAM" id="MobiDB-lite"/>
    </source>
</evidence>
<feature type="region of interest" description="Disordered" evidence="1">
    <location>
        <begin position="1"/>
        <end position="24"/>
    </location>
</feature>
<gene>
    <name evidence="2" type="ORF">BRAN1462_LOCUS35871</name>
</gene>
<name>A0A7S2L3U6_9DINO</name>